<proteinExistence type="predicted"/>
<dbReference type="Proteomes" id="UP000287188">
    <property type="component" value="Unassembled WGS sequence"/>
</dbReference>
<accession>A0A402AYY1</accession>
<name>A0A402AYY1_9CHLR</name>
<gene>
    <name evidence="2" type="ORF">KDK_81210</name>
</gene>
<protein>
    <submittedName>
        <fullName evidence="2">Uncharacterized protein</fullName>
    </submittedName>
</protein>
<keyword evidence="3" id="KW-1185">Reference proteome</keyword>
<evidence type="ECO:0000256" key="1">
    <source>
        <dbReference type="SAM" id="Phobius"/>
    </source>
</evidence>
<keyword evidence="1" id="KW-1133">Transmembrane helix</keyword>
<dbReference type="EMBL" id="BIFS01000002">
    <property type="protein sequence ID" value="GCE24321.1"/>
    <property type="molecule type" value="Genomic_DNA"/>
</dbReference>
<evidence type="ECO:0000313" key="3">
    <source>
        <dbReference type="Proteomes" id="UP000287188"/>
    </source>
</evidence>
<dbReference type="AlphaFoldDB" id="A0A402AYY1"/>
<keyword evidence="1" id="KW-0472">Membrane</keyword>
<organism evidence="2 3">
    <name type="scientific">Dictyobacter kobayashii</name>
    <dbReference type="NCBI Taxonomy" id="2014872"/>
    <lineage>
        <taxon>Bacteria</taxon>
        <taxon>Bacillati</taxon>
        <taxon>Chloroflexota</taxon>
        <taxon>Ktedonobacteria</taxon>
        <taxon>Ktedonobacterales</taxon>
        <taxon>Dictyobacteraceae</taxon>
        <taxon>Dictyobacter</taxon>
    </lineage>
</organism>
<evidence type="ECO:0000313" key="2">
    <source>
        <dbReference type="EMBL" id="GCE24321.1"/>
    </source>
</evidence>
<sequence>MLQYQSTQPVKQGRLSYRDILFSTNALLCYLALLDFSVHLLCANNYGYFRDELYYMAMGNTWPLAMWINRR</sequence>
<reference evidence="3" key="1">
    <citation type="submission" date="2018-12" db="EMBL/GenBank/DDBJ databases">
        <title>Tengunoibacter tsumagoiensis gen. nov., sp. nov., Dictyobacter kobayashii sp. nov., D. alpinus sp. nov., and D. joshuensis sp. nov. and description of Dictyobacteraceae fam. nov. within the order Ktedonobacterales isolated from Tengu-no-mugimeshi.</title>
        <authorList>
            <person name="Wang C.M."/>
            <person name="Zheng Y."/>
            <person name="Sakai Y."/>
            <person name="Toyoda A."/>
            <person name="Minakuchi Y."/>
            <person name="Abe K."/>
            <person name="Yokota A."/>
            <person name="Yabe S."/>
        </authorList>
    </citation>
    <scope>NUCLEOTIDE SEQUENCE [LARGE SCALE GENOMIC DNA]</scope>
    <source>
        <strain evidence="3">Uno11</strain>
    </source>
</reference>
<comment type="caution">
    <text evidence="2">The sequence shown here is derived from an EMBL/GenBank/DDBJ whole genome shotgun (WGS) entry which is preliminary data.</text>
</comment>
<feature type="transmembrane region" description="Helical" evidence="1">
    <location>
        <begin position="20"/>
        <end position="41"/>
    </location>
</feature>
<keyword evidence="1" id="KW-0812">Transmembrane</keyword>